<dbReference type="AlphaFoldDB" id="B2GIY5"/>
<dbReference type="KEGG" id="krh:KRH_00290"/>
<organism evidence="1 2">
    <name type="scientific">Kocuria rhizophila (strain ATCC 9341 / DSM 348 / NBRC 103217 / DC2201)</name>
    <dbReference type="NCBI Taxonomy" id="378753"/>
    <lineage>
        <taxon>Bacteria</taxon>
        <taxon>Bacillati</taxon>
        <taxon>Actinomycetota</taxon>
        <taxon>Actinomycetes</taxon>
        <taxon>Micrococcales</taxon>
        <taxon>Micrococcaceae</taxon>
        <taxon>Kocuria</taxon>
    </lineage>
</organism>
<accession>B2GIY5</accession>
<sequence>MVKSFDINLTWSAARDSVAVYTTDATGCQMFNSGSSSRFPVYYTGVVAMTDSDVARGSKRIRTFADIAVTLSNGQTLNKTPPVDYFG</sequence>
<dbReference type="OrthoDB" id="4883514at2"/>
<dbReference type="Proteomes" id="UP000008838">
    <property type="component" value="Chromosome"/>
</dbReference>
<proteinExistence type="predicted"/>
<name>B2GIY5_KOCRD</name>
<dbReference type="EMBL" id="AP009152">
    <property type="protein sequence ID" value="BAG28376.1"/>
    <property type="molecule type" value="Genomic_DNA"/>
</dbReference>
<keyword evidence="2" id="KW-1185">Reference proteome</keyword>
<protein>
    <submittedName>
        <fullName evidence="1">Uncharacterized protein</fullName>
    </submittedName>
</protein>
<evidence type="ECO:0000313" key="2">
    <source>
        <dbReference type="Proteomes" id="UP000008838"/>
    </source>
</evidence>
<dbReference type="STRING" id="378753.KRH_00290"/>
<dbReference type="RefSeq" id="WP_012397103.1">
    <property type="nucleotide sequence ID" value="NC_010617.1"/>
</dbReference>
<evidence type="ECO:0000313" key="1">
    <source>
        <dbReference type="EMBL" id="BAG28376.1"/>
    </source>
</evidence>
<dbReference type="HOGENOM" id="CLU_2479259_0_0_11"/>
<gene>
    <name evidence="1" type="ordered locus">KRH_00290</name>
</gene>
<reference evidence="1 2" key="1">
    <citation type="journal article" date="2008" name="J. Bacteriol.">
        <title>Complete genome sequence of the soil actinomycete Kocuria rhizophila.</title>
        <authorList>
            <person name="Takarada H."/>
            <person name="Sekine M."/>
            <person name="Kosugi H."/>
            <person name="Matsuo Y."/>
            <person name="Fujisawa T."/>
            <person name="Omata S."/>
            <person name="Kishi E."/>
            <person name="Shimizu A."/>
            <person name="Tsukatani N."/>
            <person name="Tanikawa S."/>
            <person name="Fujita N."/>
            <person name="Harayama S."/>
        </authorList>
    </citation>
    <scope>NUCLEOTIDE SEQUENCE [LARGE SCALE GENOMIC DNA]</scope>
    <source>
        <strain evidence="2">ATCC 9341 / DSM 348 / NBRC 103217 / DC2201</strain>
    </source>
</reference>